<dbReference type="AlphaFoldDB" id="A0A1I4J290"/>
<evidence type="ECO:0000313" key="10">
    <source>
        <dbReference type="Proteomes" id="UP000199520"/>
    </source>
</evidence>
<keyword evidence="10" id="KW-1185">Reference proteome</keyword>
<dbReference type="PANTHER" id="PTHR30506:SF3">
    <property type="entry name" value="UPF0126 INNER MEMBRANE PROTEIN YADS-RELATED"/>
    <property type="match status" value="1"/>
</dbReference>
<sequence>MDVLNIFEVIGTVAFAAAGALTGIHKHLDLFGVFMLALTTAVGGGIVRDVLIGINPPTAFVYPFFTIISLVTAIIVSINYQWINKFNNVILICDAVGLGAFTAAGANMSFLYEYHRLFITVMMAVLSGVGGGVIRDVFVRDIPFIFQKEVYAVASMVGAICFFYSKPFLLGNGAMYLCFFVTVSIRMVCMKYDINFPVPAAKGREKFESKGE</sequence>
<gene>
    <name evidence="9" type="ORF">SAMN04490355_101094</name>
</gene>
<evidence type="ECO:0000256" key="3">
    <source>
        <dbReference type="ARBA" id="ARBA00022475"/>
    </source>
</evidence>
<dbReference type="STRING" id="1123291.SAMN04490355_101094"/>
<evidence type="ECO:0000256" key="6">
    <source>
        <dbReference type="ARBA" id="ARBA00023136"/>
    </source>
</evidence>
<organism evidence="9 10">
    <name type="scientific">Pelosinus propionicus DSM 13327</name>
    <dbReference type="NCBI Taxonomy" id="1123291"/>
    <lineage>
        <taxon>Bacteria</taxon>
        <taxon>Bacillati</taxon>
        <taxon>Bacillota</taxon>
        <taxon>Negativicutes</taxon>
        <taxon>Selenomonadales</taxon>
        <taxon>Sporomusaceae</taxon>
        <taxon>Pelosinus</taxon>
    </lineage>
</organism>
<dbReference type="RefSeq" id="WP_090934527.1">
    <property type="nucleotide sequence ID" value="NZ_FOTS01000010.1"/>
</dbReference>
<feature type="domain" description="Glycine transporter" evidence="8">
    <location>
        <begin position="6"/>
        <end position="78"/>
    </location>
</feature>
<reference evidence="10" key="1">
    <citation type="submission" date="2016-10" db="EMBL/GenBank/DDBJ databases">
        <authorList>
            <person name="Varghese N."/>
            <person name="Submissions S."/>
        </authorList>
    </citation>
    <scope>NUCLEOTIDE SEQUENCE [LARGE SCALE GENOMIC DNA]</scope>
    <source>
        <strain evidence="10">DSM 13327</strain>
    </source>
</reference>
<evidence type="ECO:0000256" key="7">
    <source>
        <dbReference type="SAM" id="Phobius"/>
    </source>
</evidence>
<dbReference type="InterPro" id="IPR005115">
    <property type="entry name" value="Gly_transporter"/>
</dbReference>
<dbReference type="EMBL" id="FOTS01000010">
    <property type="protein sequence ID" value="SFL60303.1"/>
    <property type="molecule type" value="Genomic_DNA"/>
</dbReference>
<evidence type="ECO:0000256" key="2">
    <source>
        <dbReference type="ARBA" id="ARBA00008193"/>
    </source>
</evidence>
<comment type="subcellular location">
    <subcellularLocation>
        <location evidence="1">Cell membrane</location>
        <topology evidence="1">Multi-pass membrane protein</topology>
    </subcellularLocation>
</comment>
<name>A0A1I4J290_9FIRM</name>
<evidence type="ECO:0000256" key="1">
    <source>
        <dbReference type="ARBA" id="ARBA00004651"/>
    </source>
</evidence>
<evidence type="ECO:0000313" key="9">
    <source>
        <dbReference type="EMBL" id="SFL60303.1"/>
    </source>
</evidence>
<keyword evidence="5 7" id="KW-1133">Transmembrane helix</keyword>
<evidence type="ECO:0000259" key="8">
    <source>
        <dbReference type="Pfam" id="PF03458"/>
    </source>
</evidence>
<dbReference type="Pfam" id="PF03458">
    <property type="entry name" value="Gly_transporter"/>
    <property type="match status" value="2"/>
</dbReference>
<keyword evidence="3" id="KW-1003">Cell membrane</keyword>
<dbReference type="OrthoDB" id="9791874at2"/>
<proteinExistence type="inferred from homology"/>
<feature type="transmembrane region" description="Helical" evidence="7">
    <location>
        <begin position="31"/>
        <end position="54"/>
    </location>
</feature>
<feature type="transmembrane region" description="Helical" evidence="7">
    <location>
        <begin position="117"/>
        <end position="138"/>
    </location>
</feature>
<evidence type="ECO:0000256" key="5">
    <source>
        <dbReference type="ARBA" id="ARBA00022989"/>
    </source>
</evidence>
<dbReference type="PANTHER" id="PTHR30506">
    <property type="entry name" value="INNER MEMBRANE PROTEIN"/>
    <property type="match status" value="1"/>
</dbReference>
<dbReference type="Proteomes" id="UP000199520">
    <property type="component" value="Unassembled WGS sequence"/>
</dbReference>
<comment type="similarity">
    <text evidence="2">Belongs to the UPF0126 family.</text>
</comment>
<feature type="transmembrane region" description="Helical" evidence="7">
    <location>
        <begin position="60"/>
        <end position="82"/>
    </location>
</feature>
<feature type="transmembrane region" description="Helical" evidence="7">
    <location>
        <begin position="6"/>
        <end position="24"/>
    </location>
</feature>
<evidence type="ECO:0000256" key="4">
    <source>
        <dbReference type="ARBA" id="ARBA00022692"/>
    </source>
</evidence>
<keyword evidence="4 7" id="KW-0812">Transmembrane</keyword>
<dbReference type="GO" id="GO:0005886">
    <property type="term" value="C:plasma membrane"/>
    <property type="evidence" value="ECO:0007669"/>
    <property type="project" value="UniProtKB-SubCell"/>
</dbReference>
<keyword evidence="6 7" id="KW-0472">Membrane</keyword>
<feature type="domain" description="Glycine transporter" evidence="8">
    <location>
        <begin position="92"/>
        <end position="164"/>
    </location>
</feature>
<feature type="transmembrane region" description="Helical" evidence="7">
    <location>
        <begin position="89"/>
        <end position="111"/>
    </location>
</feature>
<protein>
    <submittedName>
        <fullName evidence="9">Uncharacterized membrane protein YeiH</fullName>
    </submittedName>
</protein>
<accession>A0A1I4J290</accession>